<sequence>MLQCVIFWGKLIILKQHNGYFVMDLASLSPSQMARAIPRQAPPSRGFRATLGAGDLTCIRVGMPQAHKHSGSLTESRFGPGTLWPQGRDFTSRPPRPRY</sequence>
<protein>
    <submittedName>
        <fullName evidence="2">Uncharacterized protein</fullName>
    </submittedName>
</protein>
<evidence type="ECO:0000256" key="1">
    <source>
        <dbReference type="SAM" id="MobiDB-lite"/>
    </source>
</evidence>
<accession>A0A4Y2H4E8</accession>
<comment type="caution">
    <text evidence="2">The sequence shown here is derived from an EMBL/GenBank/DDBJ whole genome shotgun (WGS) entry which is preliminary data.</text>
</comment>
<dbReference type="AlphaFoldDB" id="A0A4Y2H4E8"/>
<dbReference type="EMBL" id="BGPR01001727">
    <property type="protein sequence ID" value="GBM60513.1"/>
    <property type="molecule type" value="Genomic_DNA"/>
</dbReference>
<reference evidence="2 3" key="1">
    <citation type="journal article" date="2019" name="Sci. Rep.">
        <title>Orb-weaving spider Araneus ventricosus genome elucidates the spidroin gene catalogue.</title>
        <authorList>
            <person name="Kono N."/>
            <person name="Nakamura H."/>
            <person name="Ohtoshi R."/>
            <person name="Moran D.A.P."/>
            <person name="Shinohara A."/>
            <person name="Yoshida Y."/>
            <person name="Fujiwara M."/>
            <person name="Mori M."/>
            <person name="Tomita M."/>
            <person name="Arakawa K."/>
        </authorList>
    </citation>
    <scope>NUCLEOTIDE SEQUENCE [LARGE SCALE GENOMIC DNA]</scope>
</reference>
<proteinExistence type="predicted"/>
<gene>
    <name evidence="2" type="ORF">AVEN_259999_1</name>
</gene>
<keyword evidence="3" id="KW-1185">Reference proteome</keyword>
<feature type="region of interest" description="Disordered" evidence="1">
    <location>
        <begin position="69"/>
        <end position="99"/>
    </location>
</feature>
<evidence type="ECO:0000313" key="2">
    <source>
        <dbReference type="EMBL" id="GBM60513.1"/>
    </source>
</evidence>
<evidence type="ECO:0000313" key="3">
    <source>
        <dbReference type="Proteomes" id="UP000499080"/>
    </source>
</evidence>
<dbReference type="Proteomes" id="UP000499080">
    <property type="component" value="Unassembled WGS sequence"/>
</dbReference>
<name>A0A4Y2H4E8_ARAVE</name>
<organism evidence="2 3">
    <name type="scientific">Araneus ventricosus</name>
    <name type="common">Orbweaver spider</name>
    <name type="synonym">Epeira ventricosa</name>
    <dbReference type="NCBI Taxonomy" id="182803"/>
    <lineage>
        <taxon>Eukaryota</taxon>
        <taxon>Metazoa</taxon>
        <taxon>Ecdysozoa</taxon>
        <taxon>Arthropoda</taxon>
        <taxon>Chelicerata</taxon>
        <taxon>Arachnida</taxon>
        <taxon>Araneae</taxon>
        <taxon>Araneomorphae</taxon>
        <taxon>Entelegynae</taxon>
        <taxon>Araneoidea</taxon>
        <taxon>Araneidae</taxon>
        <taxon>Araneus</taxon>
    </lineage>
</organism>